<reference evidence="2 3" key="1">
    <citation type="submission" date="2021-04" db="EMBL/GenBank/DDBJ databases">
        <title>Draft genome sequence of Paenibacillus cisolokensis, LC2-13A.</title>
        <authorList>
            <person name="Uke A."/>
            <person name="Chhe C."/>
            <person name="Baramee S."/>
            <person name="Kosugi A."/>
        </authorList>
    </citation>
    <scope>NUCLEOTIDE SEQUENCE [LARGE SCALE GENOMIC DNA]</scope>
    <source>
        <strain evidence="2 3">LC2-13A</strain>
    </source>
</reference>
<dbReference type="PANTHER" id="PTHR43355:SF7">
    <property type="entry name" value="NAD(P)-BINDING DOMAIN-CONTAINING PROTEIN"/>
    <property type="match status" value="1"/>
</dbReference>
<evidence type="ECO:0000313" key="2">
    <source>
        <dbReference type="EMBL" id="GIQ63936.1"/>
    </source>
</evidence>
<dbReference type="EMBL" id="BOVJ01000075">
    <property type="protein sequence ID" value="GIQ63936.1"/>
    <property type="molecule type" value="Genomic_DNA"/>
</dbReference>
<dbReference type="SUPFAM" id="SSF51735">
    <property type="entry name" value="NAD(P)-binding Rossmann-fold domains"/>
    <property type="match status" value="1"/>
</dbReference>
<accession>A0ABQ4N6X9</accession>
<dbReference type="Gene3D" id="3.40.50.720">
    <property type="entry name" value="NAD(P)-binding Rossmann-like Domain"/>
    <property type="match status" value="1"/>
</dbReference>
<evidence type="ECO:0000313" key="3">
    <source>
        <dbReference type="Proteomes" id="UP000680304"/>
    </source>
</evidence>
<feature type="domain" description="NAD(P)-binding" evidence="1">
    <location>
        <begin position="7"/>
        <end position="166"/>
    </location>
</feature>
<proteinExistence type="predicted"/>
<protein>
    <recommendedName>
        <fullName evidence="1">NAD(P)-binding domain-containing protein</fullName>
    </recommendedName>
</protein>
<dbReference type="InterPro" id="IPR016040">
    <property type="entry name" value="NAD(P)-bd_dom"/>
</dbReference>
<dbReference type="Pfam" id="PF13460">
    <property type="entry name" value="NAD_binding_10"/>
    <property type="match status" value="1"/>
</dbReference>
<dbReference type="InterPro" id="IPR051606">
    <property type="entry name" value="Polyketide_Oxido-like"/>
</dbReference>
<dbReference type="RefSeq" id="WP_213528911.1">
    <property type="nucleotide sequence ID" value="NZ_BOVJ01000075.1"/>
</dbReference>
<sequence length="240" mass="26207">MRIIVFGATGNTGKRVLAAGVDKGHIMTAFIRSPEKLLEQQGERVAEQVKVIAKDILDPQSVYDALASQDVAVIAAGNAGQGEEFVRIVDSILTQCEGHPQFRGRVWVMGGAGLLEIAGTGLTGNDLPGLPPVFLIHQRNLDRLRQTRLNWSIMCPGTMTEAAAESSPERLKVTTDVIPLDFPESVKDLSPAELAGQLFSRIQELDVAYEDVVRCMMDHLEIDSPFKGKRVGIAYRRVAE</sequence>
<keyword evidence="3" id="KW-1185">Reference proteome</keyword>
<dbReference type="InterPro" id="IPR036291">
    <property type="entry name" value="NAD(P)-bd_dom_sf"/>
</dbReference>
<gene>
    <name evidence="2" type="ORF">PACILC2_25040</name>
</gene>
<dbReference type="Proteomes" id="UP000680304">
    <property type="component" value="Unassembled WGS sequence"/>
</dbReference>
<organism evidence="2 3">
    <name type="scientific">Paenibacillus cisolokensis</name>
    <dbReference type="NCBI Taxonomy" id="1658519"/>
    <lineage>
        <taxon>Bacteria</taxon>
        <taxon>Bacillati</taxon>
        <taxon>Bacillota</taxon>
        <taxon>Bacilli</taxon>
        <taxon>Bacillales</taxon>
        <taxon>Paenibacillaceae</taxon>
        <taxon>Paenibacillus</taxon>
    </lineage>
</organism>
<evidence type="ECO:0000259" key="1">
    <source>
        <dbReference type="Pfam" id="PF13460"/>
    </source>
</evidence>
<name>A0ABQ4N6X9_9BACL</name>
<comment type="caution">
    <text evidence="2">The sequence shown here is derived from an EMBL/GenBank/DDBJ whole genome shotgun (WGS) entry which is preliminary data.</text>
</comment>
<dbReference type="PANTHER" id="PTHR43355">
    <property type="entry name" value="FLAVIN REDUCTASE (NADPH)"/>
    <property type="match status" value="1"/>
</dbReference>